<dbReference type="OrthoDB" id="10623304at2759"/>
<dbReference type="AlphaFoldDB" id="A0A6G1FB02"/>
<evidence type="ECO:0000313" key="3">
    <source>
        <dbReference type="Proteomes" id="UP000479710"/>
    </source>
</evidence>
<proteinExistence type="predicted"/>
<feature type="compositionally biased region" description="Basic and acidic residues" evidence="1">
    <location>
        <begin position="1"/>
        <end position="10"/>
    </location>
</feature>
<keyword evidence="3" id="KW-1185">Reference proteome</keyword>
<protein>
    <recommendedName>
        <fullName evidence="4">Xylanase inhibitor N-terminal domain-containing protein</fullName>
    </recommendedName>
</protein>
<evidence type="ECO:0000313" key="2">
    <source>
        <dbReference type="EMBL" id="KAF0934011.1"/>
    </source>
</evidence>
<accession>A0A6G1FB02</accession>
<gene>
    <name evidence="2" type="ORF">E2562_022527</name>
</gene>
<dbReference type="SUPFAM" id="SSF50630">
    <property type="entry name" value="Acid proteases"/>
    <property type="match status" value="1"/>
</dbReference>
<dbReference type="Proteomes" id="UP000479710">
    <property type="component" value="Unassembled WGS sequence"/>
</dbReference>
<dbReference type="InterPro" id="IPR021109">
    <property type="entry name" value="Peptidase_aspartic_dom_sf"/>
</dbReference>
<evidence type="ECO:0008006" key="4">
    <source>
        <dbReference type="Google" id="ProtNLM"/>
    </source>
</evidence>
<comment type="caution">
    <text evidence="2">The sequence shown here is derived from an EMBL/GenBank/DDBJ whole genome shotgun (WGS) entry which is preliminary data.</text>
</comment>
<reference evidence="2 3" key="1">
    <citation type="submission" date="2019-11" db="EMBL/GenBank/DDBJ databases">
        <title>Whole genome sequence of Oryza granulata.</title>
        <authorList>
            <person name="Li W."/>
        </authorList>
    </citation>
    <scope>NUCLEOTIDE SEQUENCE [LARGE SCALE GENOMIC DNA]</scope>
    <source>
        <strain evidence="3">cv. Menghai</strain>
        <tissue evidence="2">Leaf</tissue>
    </source>
</reference>
<dbReference type="EMBL" id="SPHZ02000001">
    <property type="protein sequence ID" value="KAF0934011.1"/>
    <property type="molecule type" value="Genomic_DNA"/>
</dbReference>
<evidence type="ECO:0000256" key="1">
    <source>
        <dbReference type="SAM" id="MobiDB-lite"/>
    </source>
</evidence>
<dbReference type="Gene3D" id="2.40.70.10">
    <property type="entry name" value="Acid Proteases"/>
    <property type="match status" value="1"/>
</dbReference>
<organism evidence="2 3">
    <name type="scientific">Oryza meyeriana var. granulata</name>
    <dbReference type="NCBI Taxonomy" id="110450"/>
    <lineage>
        <taxon>Eukaryota</taxon>
        <taxon>Viridiplantae</taxon>
        <taxon>Streptophyta</taxon>
        <taxon>Embryophyta</taxon>
        <taxon>Tracheophyta</taxon>
        <taxon>Spermatophyta</taxon>
        <taxon>Magnoliopsida</taxon>
        <taxon>Liliopsida</taxon>
        <taxon>Poales</taxon>
        <taxon>Poaceae</taxon>
        <taxon>BOP clade</taxon>
        <taxon>Oryzoideae</taxon>
        <taxon>Oryzeae</taxon>
        <taxon>Oryzinae</taxon>
        <taxon>Oryza</taxon>
        <taxon>Oryza meyeriana</taxon>
    </lineage>
</organism>
<sequence>MCGQDRDLTRAEPSASASGAAPPPYGWEYTGAASQWSDFVYTPMLHNPKHPYFYLVALEAVSVGGTRIKDQPELGYVNHDGNGGMVLDSGTMFAS</sequence>
<feature type="region of interest" description="Disordered" evidence="1">
    <location>
        <begin position="1"/>
        <end position="24"/>
    </location>
</feature>
<name>A0A6G1FB02_9ORYZ</name>